<keyword evidence="7" id="KW-0206">Cytoskeleton</keyword>
<dbReference type="OrthoDB" id="10251073at2759"/>
<name>A0A2R5GN87_9STRA</name>
<evidence type="ECO:0000256" key="8">
    <source>
        <dbReference type="ARBA" id="ARBA00023273"/>
    </source>
</evidence>
<evidence type="ECO:0000256" key="1">
    <source>
        <dbReference type="ARBA" id="ARBA00004430"/>
    </source>
</evidence>
<dbReference type="EMBL" id="BEYU01000056">
    <property type="protein sequence ID" value="GBG29334.1"/>
    <property type="molecule type" value="Genomic_DNA"/>
</dbReference>
<keyword evidence="6" id="KW-0969">Cilium</keyword>
<dbReference type="PANTHER" id="PTHR21442:SF0">
    <property type="entry name" value="CILIA- AND FLAGELLA-ASSOCIATED PROTEIN 206"/>
    <property type="match status" value="1"/>
</dbReference>
<evidence type="ECO:0000256" key="7">
    <source>
        <dbReference type="ARBA" id="ARBA00023212"/>
    </source>
</evidence>
<evidence type="ECO:0000256" key="5">
    <source>
        <dbReference type="ARBA" id="ARBA00022794"/>
    </source>
</evidence>
<keyword evidence="10" id="KW-0282">Flagellum</keyword>
<dbReference type="GO" id="GO:0030030">
    <property type="term" value="P:cell projection organization"/>
    <property type="evidence" value="ECO:0007669"/>
    <property type="project" value="UniProtKB-KW"/>
</dbReference>
<evidence type="ECO:0000313" key="11">
    <source>
        <dbReference type="Proteomes" id="UP000241890"/>
    </source>
</evidence>
<keyword evidence="4" id="KW-0963">Cytoplasm</keyword>
<keyword evidence="8" id="KW-0966">Cell projection</keyword>
<evidence type="ECO:0000313" key="10">
    <source>
        <dbReference type="EMBL" id="GBG29334.1"/>
    </source>
</evidence>
<dbReference type="InParanoid" id="A0A2R5GN87"/>
<sequence>MDDVGAIVQEILAVYDARSEGQQGPVSETLAAFMTKTTVMELSDEFRPDKMLNNEDLDKLVQAVVDRLCSDAASAQTIRMQVAFDETFLDTEKEIENDRAETRQRLAGLMGNIASVEEADYDTAKALYRQIFNYLVVAADADSDIKSQAAAHREIAAALESVFPRAGLTTFVTMPLEDKKTHLDELKRIVQGIRLFNQSLGKGGAGIKDLISIARRRLDELIRVLDKQLTSLQAACDKYSAVLVHVHRLQNTGEPLPPSEIVKNWKDEHNNRRQLLAYISCLLDDANHSADVIDNLEDKMQDICAQLQDLVGQKSTLPKTTVYPLFDELGGTVWPDIEHELAVIRSRKTIWDCLQAFYETCPDTIEPSFLRAAAAAQPDATDEVPNFHDGAGGAGDAASNAGLSSPHAPSQGSPRNTSMARAATEKAVLASQIGDGTHIDESKEGGDEVESKSQDTGLLDFGESKAEHHRCKLIPPSAPGFGELVLGLQAFCPYTMAQRNGLLLLGDAQLGVVQYREQYYVFQDKSARDNFMAEPVPVLQGVIEKARASPELIHLLQLEQYFPQVAMGTVLRTSKGAQGPAARKKKVSVGTSTPVHFTEKHIDPNYHWNEWELRRRAIKIVNLRHARTQSVQTVSSHFRRENETQVYPPRETATQTGVQRGTNPPRQHQYVVGLRGLRKSRFARDQYDVDVDSEERREGKDAEVDEKPFVGVVRLTYDL</sequence>
<feature type="compositionally biased region" description="Polar residues" evidence="9">
    <location>
        <begin position="407"/>
        <end position="419"/>
    </location>
</feature>
<dbReference type="InterPro" id="IPR021897">
    <property type="entry name" value="FAP206"/>
</dbReference>
<comment type="subcellular location">
    <subcellularLocation>
        <location evidence="1">Cytoplasm</location>
        <location evidence="1">Cytoskeleton</location>
        <location evidence="1">Cilium axoneme</location>
    </subcellularLocation>
</comment>
<gene>
    <name evidence="10" type="ORF">FCC1311_055562</name>
</gene>
<evidence type="ECO:0000256" key="9">
    <source>
        <dbReference type="SAM" id="MobiDB-lite"/>
    </source>
</evidence>
<proteinExistence type="inferred from homology"/>
<evidence type="ECO:0000256" key="6">
    <source>
        <dbReference type="ARBA" id="ARBA00023069"/>
    </source>
</evidence>
<dbReference type="Pfam" id="PF12018">
    <property type="entry name" value="FAP206"/>
    <property type="match status" value="1"/>
</dbReference>
<dbReference type="PANTHER" id="PTHR21442">
    <property type="entry name" value="CILIA- AND FLAGELLA-ASSOCIATED PROTEIN 206"/>
    <property type="match status" value="1"/>
</dbReference>
<evidence type="ECO:0000256" key="2">
    <source>
        <dbReference type="ARBA" id="ARBA00010500"/>
    </source>
</evidence>
<comment type="similarity">
    <text evidence="2">Belongs to the CFAP206 family.</text>
</comment>
<dbReference type="GO" id="GO:0036064">
    <property type="term" value="C:ciliary basal body"/>
    <property type="evidence" value="ECO:0007669"/>
    <property type="project" value="TreeGrafter"/>
</dbReference>
<keyword evidence="5" id="KW-0970">Cilium biogenesis/degradation</keyword>
<protein>
    <recommendedName>
        <fullName evidence="3">Cilia- and flagella-associated protein 206</fullName>
    </recommendedName>
</protein>
<dbReference type="GO" id="GO:0005930">
    <property type="term" value="C:axoneme"/>
    <property type="evidence" value="ECO:0007669"/>
    <property type="project" value="UniProtKB-SubCell"/>
</dbReference>
<reference evidence="10 11" key="1">
    <citation type="submission" date="2017-12" db="EMBL/GenBank/DDBJ databases">
        <title>Sequencing, de novo assembly and annotation of complete genome of a new Thraustochytrid species, strain FCC1311.</title>
        <authorList>
            <person name="Sedici K."/>
            <person name="Godart F."/>
            <person name="Aiese Cigliano R."/>
            <person name="Sanseverino W."/>
            <person name="Barakat M."/>
            <person name="Ortet P."/>
            <person name="Marechal E."/>
            <person name="Cagnac O."/>
            <person name="Amato A."/>
        </authorList>
    </citation>
    <scope>NUCLEOTIDE SEQUENCE [LARGE SCALE GENOMIC DNA]</scope>
</reference>
<keyword evidence="11" id="KW-1185">Reference proteome</keyword>
<dbReference type="AlphaFoldDB" id="A0A2R5GN87"/>
<dbReference type="GO" id="GO:0003356">
    <property type="term" value="P:regulation of cilium beat frequency"/>
    <property type="evidence" value="ECO:0007669"/>
    <property type="project" value="TreeGrafter"/>
</dbReference>
<evidence type="ECO:0000256" key="3">
    <source>
        <dbReference type="ARBA" id="ARBA00021602"/>
    </source>
</evidence>
<organism evidence="10 11">
    <name type="scientific">Hondaea fermentalgiana</name>
    <dbReference type="NCBI Taxonomy" id="2315210"/>
    <lineage>
        <taxon>Eukaryota</taxon>
        <taxon>Sar</taxon>
        <taxon>Stramenopiles</taxon>
        <taxon>Bigyra</taxon>
        <taxon>Labyrinthulomycetes</taxon>
        <taxon>Thraustochytrida</taxon>
        <taxon>Thraustochytriidae</taxon>
        <taxon>Hondaea</taxon>
    </lineage>
</organism>
<dbReference type="Proteomes" id="UP000241890">
    <property type="component" value="Unassembled WGS sequence"/>
</dbReference>
<evidence type="ECO:0000256" key="4">
    <source>
        <dbReference type="ARBA" id="ARBA00022490"/>
    </source>
</evidence>
<accession>A0A2R5GN87</accession>
<feature type="region of interest" description="Disordered" evidence="9">
    <location>
        <begin position="376"/>
        <end position="455"/>
    </location>
</feature>
<feature type="compositionally biased region" description="Basic and acidic residues" evidence="9">
    <location>
        <begin position="437"/>
        <end position="453"/>
    </location>
</feature>
<comment type="caution">
    <text evidence="10">The sequence shown here is derived from an EMBL/GenBank/DDBJ whole genome shotgun (WGS) entry which is preliminary data.</text>
</comment>